<evidence type="ECO:0000313" key="2">
    <source>
        <dbReference type="EMBL" id="PYE82105.1"/>
    </source>
</evidence>
<dbReference type="Pfam" id="PF18135">
    <property type="entry name" value="Type_ISP_C"/>
    <property type="match status" value="1"/>
</dbReference>
<dbReference type="EMBL" id="QJTD01000002">
    <property type="protein sequence ID" value="PYE82105.1"/>
    <property type="molecule type" value="Genomic_DNA"/>
</dbReference>
<sequence length="141" mass="16532">MHIENIFEYIREIYHLDKSRLHSNSREVKAILQAMAEIGTTKVPDSNIDLHYLILYIEKSFQLSFETNESQDPNVCFIKSHELRDDYKTTFTPQDLFNYLAAIIQSTPLPDTIHQNQKTPSIPHPKDEKTFWKMVKLGSHI</sequence>
<dbReference type="OrthoDB" id="9759819at2"/>
<proteinExistence type="predicted"/>
<dbReference type="RefSeq" id="WP_110475454.1">
    <property type="nucleotide sequence ID" value="NZ_BMWQ01000002.1"/>
</dbReference>
<name>A0A2V4XGB8_9FLAO</name>
<feature type="domain" description="Type ISP restriction-modification enzyme LLaBIII C-terminal specificity" evidence="1">
    <location>
        <begin position="70"/>
        <end position="140"/>
    </location>
</feature>
<organism evidence="2 3">
    <name type="scientific">Winogradskyella epiphytica</name>
    <dbReference type="NCBI Taxonomy" id="262005"/>
    <lineage>
        <taxon>Bacteria</taxon>
        <taxon>Pseudomonadati</taxon>
        <taxon>Bacteroidota</taxon>
        <taxon>Flavobacteriia</taxon>
        <taxon>Flavobacteriales</taxon>
        <taxon>Flavobacteriaceae</taxon>
        <taxon>Winogradskyella</taxon>
    </lineage>
</organism>
<comment type="caution">
    <text evidence="2">The sequence shown here is derived from an EMBL/GenBank/DDBJ whole genome shotgun (WGS) entry which is preliminary data.</text>
</comment>
<dbReference type="Proteomes" id="UP000248054">
    <property type="component" value="Unassembled WGS sequence"/>
</dbReference>
<keyword evidence="3" id="KW-1185">Reference proteome</keyword>
<evidence type="ECO:0000259" key="1">
    <source>
        <dbReference type="Pfam" id="PF18135"/>
    </source>
</evidence>
<evidence type="ECO:0000313" key="3">
    <source>
        <dbReference type="Proteomes" id="UP000248054"/>
    </source>
</evidence>
<protein>
    <recommendedName>
        <fullName evidence="1">Type ISP restriction-modification enzyme LLaBIII C-terminal specificity domain-containing protein</fullName>
    </recommendedName>
</protein>
<dbReference type="InterPro" id="IPR041635">
    <property type="entry name" value="Type_ISP_LLaBIII_C"/>
</dbReference>
<reference evidence="2 3" key="1">
    <citation type="submission" date="2018-06" db="EMBL/GenBank/DDBJ databases">
        <title>Genomic Encyclopedia of Type Strains, Phase III (KMG-III): the genomes of soil and plant-associated and newly described type strains.</title>
        <authorList>
            <person name="Whitman W."/>
        </authorList>
    </citation>
    <scope>NUCLEOTIDE SEQUENCE [LARGE SCALE GENOMIC DNA]</scope>
    <source>
        <strain evidence="2 3">CECT 7945</strain>
    </source>
</reference>
<accession>A0A2V4XGB8</accession>
<dbReference type="AlphaFoldDB" id="A0A2V4XGB8"/>
<gene>
    <name evidence="2" type="ORF">DFQ11_102686</name>
</gene>